<organism evidence="2 3">
    <name type="scientific">Streptacidiphilus jiangxiensis</name>
    <dbReference type="NCBI Taxonomy" id="235985"/>
    <lineage>
        <taxon>Bacteria</taxon>
        <taxon>Bacillati</taxon>
        <taxon>Actinomycetota</taxon>
        <taxon>Actinomycetes</taxon>
        <taxon>Kitasatosporales</taxon>
        <taxon>Streptomycetaceae</taxon>
        <taxon>Streptacidiphilus</taxon>
    </lineage>
</organism>
<feature type="domain" description="Smr" evidence="1">
    <location>
        <begin position="4"/>
        <end position="80"/>
    </location>
</feature>
<dbReference type="Gene3D" id="3.30.1370.110">
    <property type="match status" value="1"/>
</dbReference>
<dbReference type="InterPro" id="IPR036063">
    <property type="entry name" value="Smr_dom_sf"/>
</dbReference>
<dbReference type="SUPFAM" id="SSF160443">
    <property type="entry name" value="SMR domain-like"/>
    <property type="match status" value="1"/>
</dbReference>
<keyword evidence="3" id="KW-1185">Reference proteome</keyword>
<dbReference type="STRING" id="235985.SAMN05414137_12243"/>
<reference evidence="3" key="1">
    <citation type="submission" date="2016-10" db="EMBL/GenBank/DDBJ databases">
        <authorList>
            <person name="Varghese N."/>
        </authorList>
    </citation>
    <scope>NUCLEOTIDE SEQUENCE [LARGE SCALE GENOMIC DNA]</scope>
    <source>
        <strain evidence="3">DSM 45096 / BCRC 16803 / CGMCC 4.1857 / CIP 109030 / JCM 12277 / KCTC 19219 / NBRC 100920 / 33214</strain>
    </source>
</reference>
<dbReference type="EMBL" id="FOAZ01000022">
    <property type="protein sequence ID" value="SEM27130.1"/>
    <property type="molecule type" value="Genomic_DNA"/>
</dbReference>
<dbReference type="InterPro" id="IPR002625">
    <property type="entry name" value="Smr_dom"/>
</dbReference>
<dbReference type="AlphaFoldDB" id="A0A1H7WZW6"/>
<dbReference type="eggNOG" id="COG2840">
    <property type="taxonomic scope" value="Bacteria"/>
</dbReference>
<evidence type="ECO:0000313" key="3">
    <source>
        <dbReference type="Proteomes" id="UP000183015"/>
    </source>
</evidence>
<dbReference type="Pfam" id="PF01713">
    <property type="entry name" value="Smr"/>
    <property type="match status" value="1"/>
</dbReference>
<proteinExistence type="predicted"/>
<name>A0A1H7WZW6_STRJI</name>
<gene>
    <name evidence="2" type="ORF">SAMN05414137_12243</name>
</gene>
<protein>
    <submittedName>
        <fullName evidence="2">Smr domain-containing protein</fullName>
    </submittedName>
</protein>
<dbReference type="Proteomes" id="UP000183015">
    <property type="component" value="Unassembled WGS sequence"/>
</dbReference>
<dbReference type="RefSeq" id="WP_042452502.1">
    <property type="nucleotide sequence ID" value="NZ_BBPN01000025.1"/>
</dbReference>
<sequence length="90" mass="10533">MRSLDLHPIFRNNRDIELAMRQFLFACAQSGDPVAEIIPGKGSGQLKRRVLAFLDQKHIRRLYARREEDPKNPGRIVIHFAPQVREELRE</sequence>
<evidence type="ECO:0000313" key="2">
    <source>
        <dbReference type="EMBL" id="SEM27130.1"/>
    </source>
</evidence>
<dbReference type="OrthoDB" id="5784976at2"/>
<evidence type="ECO:0000259" key="1">
    <source>
        <dbReference type="Pfam" id="PF01713"/>
    </source>
</evidence>
<accession>A0A1H7WZW6</accession>